<dbReference type="Proteomes" id="UP000091857">
    <property type="component" value="Chromosome 2"/>
</dbReference>
<keyword evidence="2" id="KW-1185">Reference proteome</keyword>
<proteinExistence type="predicted"/>
<protein>
    <submittedName>
        <fullName evidence="1">Uncharacterized protein</fullName>
    </submittedName>
</protein>
<sequence>MNCTTTKNNDIVPYLTGGSVKVLNISLDGKLQIFFWAAKDCYDKSGKRENSTSACKEHAQSYKPPDNVSGYLCKCKAGYQGNPYVGCQDINECENEHQCTDKCTNTDGNYTCSCPKGYHGDGRKDGQGCTRNQLSFVKIILGIGIGFTALVVAASWLYLIFRKRKLIQLKEKFFRQNGGAVLQQKLSRREGTPDTAKIFTAEELKKATRNYDETTIIGKGGFGTVYKGILTDQNQIDQFINEVVVLSQINHKNVVRLLGCCLEPPVPLLVYEFITNDTLFDHIHNESNGLSALSWQIRLKIAAETAGALSYLHSAASVPIIHRDVKTTNILLDADYTAKVSDFGASRLAPMDEAQLSTVVQGTWGYLDPEYLHTNQLTDKSDVYSFGVILEERSLALYFLSSMKGGKLFEVVDCRVINQGTEEQIKEVARLAARCLRLKGEERPSMKEVAMELEGLRMMEVHTWDAENQEETELLLSEKKKDFGHGDSNSASAVYDSIQSHVNLSLGDGR</sequence>
<comment type="caution">
    <text evidence="1">The sequence shown here is derived from an EMBL/GenBank/DDBJ whole genome shotgun (WGS) entry which is preliminary data.</text>
</comment>
<evidence type="ECO:0000313" key="1">
    <source>
        <dbReference type="EMBL" id="KAG8660539.1"/>
    </source>
</evidence>
<name>A0ACB7I8I2_MANES</name>
<dbReference type="EMBL" id="CM004388">
    <property type="protein sequence ID" value="KAG8660539.1"/>
    <property type="molecule type" value="Genomic_DNA"/>
</dbReference>
<evidence type="ECO:0000313" key="2">
    <source>
        <dbReference type="Proteomes" id="UP000091857"/>
    </source>
</evidence>
<accession>A0ACB7I8I2</accession>
<organism evidence="1 2">
    <name type="scientific">Manihot esculenta</name>
    <name type="common">Cassava</name>
    <name type="synonym">Jatropha manihot</name>
    <dbReference type="NCBI Taxonomy" id="3983"/>
    <lineage>
        <taxon>Eukaryota</taxon>
        <taxon>Viridiplantae</taxon>
        <taxon>Streptophyta</taxon>
        <taxon>Embryophyta</taxon>
        <taxon>Tracheophyta</taxon>
        <taxon>Spermatophyta</taxon>
        <taxon>Magnoliopsida</taxon>
        <taxon>eudicotyledons</taxon>
        <taxon>Gunneridae</taxon>
        <taxon>Pentapetalae</taxon>
        <taxon>rosids</taxon>
        <taxon>fabids</taxon>
        <taxon>Malpighiales</taxon>
        <taxon>Euphorbiaceae</taxon>
        <taxon>Crotonoideae</taxon>
        <taxon>Manihoteae</taxon>
        <taxon>Manihot</taxon>
    </lineage>
</organism>
<reference evidence="2" key="1">
    <citation type="journal article" date="2016" name="Nat. Biotechnol.">
        <title>Sequencing wild and cultivated cassava and related species reveals extensive interspecific hybridization and genetic diversity.</title>
        <authorList>
            <person name="Bredeson J.V."/>
            <person name="Lyons J.B."/>
            <person name="Prochnik S.E."/>
            <person name="Wu G.A."/>
            <person name="Ha C.M."/>
            <person name="Edsinger-Gonzales E."/>
            <person name="Grimwood J."/>
            <person name="Schmutz J."/>
            <person name="Rabbi I.Y."/>
            <person name="Egesi C."/>
            <person name="Nauluvula P."/>
            <person name="Lebot V."/>
            <person name="Ndunguru J."/>
            <person name="Mkamilo G."/>
            <person name="Bart R.S."/>
            <person name="Setter T.L."/>
            <person name="Gleadow R.M."/>
            <person name="Kulakow P."/>
            <person name="Ferguson M.E."/>
            <person name="Rounsley S."/>
            <person name="Rokhsar D.S."/>
        </authorList>
    </citation>
    <scope>NUCLEOTIDE SEQUENCE [LARGE SCALE GENOMIC DNA]</scope>
    <source>
        <strain evidence="2">cv. AM560-2</strain>
    </source>
</reference>
<gene>
    <name evidence="1" type="ORF">MANES_02G170601v8</name>
</gene>